<dbReference type="Proteomes" id="UP000594342">
    <property type="component" value="Unassembled WGS sequence"/>
</dbReference>
<accession>A0A5K0U938</accession>
<keyword evidence="2" id="KW-1185">Reference proteome</keyword>
<proteinExistence type="predicted"/>
<organism evidence="1 2">
    <name type="scientific">Yasminevirus sp. GU-2018</name>
    <dbReference type="NCBI Taxonomy" id="2420051"/>
    <lineage>
        <taxon>Viruses</taxon>
        <taxon>Varidnaviria</taxon>
        <taxon>Bamfordvirae</taxon>
        <taxon>Nucleocytoviricota</taxon>
        <taxon>Megaviricetes</taxon>
        <taxon>Imitervirales</taxon>
        <taxon>Mimiviridae</taxon>
        <taxon>Klosneuvirinae</taxon>
        <taxon>Yasminevirus</taxon>
        <taxon>Yasminevirus saudimassiliense</taxon>
    </lineage>
</organism>
<comment type="caution">
    <text evidence="1">The sequence shown here is derived from an EMBL/GenBank/DDBJ whole genome shotgun (WGS) entry which is preliminary data.</text>
</comment>
<gene>
    <name evidence="1" type="ORF">YASMINEVIRUS_910</name>
</gene>
<dbReference type="EMBL" id="UPSH01000001">
    <property type="protein sequence ID" value="VBB18447.1"/>
    <property type="molecule type" value="Genomic_DNA"/>
</dbReference>
<reference evidence="1 2" key="1">
    <citation type="submission" date="2018-10" db="EMBL/GenBank/DDBJ databases">
        <authorList>
            <consortium name="IHU Genomes"/>
        </authorList>
    </citation>
    <scope>NUCLEOTIDE SEQUENCE [LARGE SCALE GENOMIC DNA]</scope>
    <source>
        <strain evidence="1 2">A1</strain>
    </source>
</reference>
<protein>
    <submittedName>
        <fullName evidence="1">Uncharacterized protein</fullName>
    </submittedName>
</protein>
<evidence type="ECO:0000313" key="2">
    <source>
        <dbReference type="Proteomes" id="UP000594342"/>
    </source>
</evidence>
<name>A0A5K0U938_9VIRU</name>
<sequence>MEITDVIATLNHKNLSMRTEFFTKAIKCLETLRETNNFITGLQKDDTDRYILESIKLHLTQKFSEIDCFLTKVAPSENYRSGNNKSGSDLLFFREINLTEKQYKNLFLQLKVLSDNDLDAFREVKNFSHPVSKTLYFVVVRKNSDLNKLKLNKADIVIVIDNEPAFLMFFGIETFDFLNHQNLERLVEFTTSSEKHHQKSTSHFVKMMELSNMIASETRARVVLFSGIVLQVLGANYTKDVDIIYYKHQADDMCVRKIEKFAEENEETFDFKFYSDVQNSDPSDNVENTLEIMVDPKQYFYFLGLKFMSVPQLIQRCYMRSVSGSYVDLLMLNRFNNYEIDLCLPNIVNNYGRLIVYDTKQQKNLVDEIVNKMKTWFGISVKHKEVSSLIHRCNNYDHPSMIPDDGVDPLTHYVIKYLVHASKEILYKYVVGDTVLDVDSYRHKNTRIYPKLGVKQVTLLEQSPYLRRHTQLVLDKYSSEFVGTDVNILDLSLDRLSDHLTPKKQYSTVVVRHMLDVDSVLMANHVKVIDTVTTSGSTVIVFMMDGDKVRGLVKNNDYIIKVKGQIKFALFKFDENTSDHSDQKILIYMDRVFAYDKGFLQNIVSIDTVIALFKSHNFDSIDSINMVDVTSSGSKIGFNTDPSFQSEGGSVFDDLKNGMMEDQSKILQLFSVLIFRKKIFF</sequence>
<evidence type="ECO:0000313" key="1">
    <source>
        <dbReference type="EMBL" id="VBB18447.1"/>
    </source>
</evidence>